<proteinExistence type="predicted"/>
<name>A0A6J5LUD1_9CAUD</name>
<dbReference type="EMBL" id="LR796341">
    <property type="protein sequence ID" value="CAB4137751.1"/>
    <property type="molecule type" value="Genomic_DNA"/>
</dbReference>
<accession>A0A6J5LUD1</accession>
<reference evidence="1" key="1">
    <citation type="submission" date="2020-04" db="EMBL/GenBank/DDBJ databases">
        <authorList>
            <person name="Chiriac C."/>
            <person name="Salcher M."/>
            <person name="Ghai R."/>
            <person name="Kavagutti S V."/>
        </authorList>
    </citation>
    <scope>NUCLEOTIDE SEQUENCE</scope>
</reference>
<gene>
    <name evidence="1" type="ORF">UFOVP328_72</name>
</gene>
<evidence type="ECO:0000313" key="1">
    <source>
        <dbReference type="EMBL" id="CAB4137751.1"/>
    </source>
</evidence>
<protein>
    <submittedName>
        <fullName evidence="1">Uncharacterized protein</fullName>
    </submittedName>
</protein>
<organism evidence="1">
    <name type="scientific">uncultured Caudovirales phage</name>
    <dbReference type="NCBI Taxonomy" id="2100421"/>
    <lineage>
        <taxon>Viruses</taxon>
        <taxon>Duplodnaviria</taxon>
        <taxon>Heunggongvirae</taxon>
        <taxon>Uroviricota</taxon>
        <taxon>Caudoviricetes</taxon>
        <taxon>Peduoviridae</taxon>
        <taxon>Maltschvirus</taxon>
        <taxon>Maltschvirus maltsch</taxon>
    </lineage>
</organism>
<sequence>MLPFDLDQREQRDSIQCYTNGFLVYVRNLKCASTFFGSSFEKCWRWEPILWRDIDWGTQHVFGHMLDPLERRFKGLAEYINMHDLGALFEKDKKFQNFVKNAVTLDEHTSSYHDTFGNFVYHIDWIPISDYSHEQVIDFTERLLRQYGIRTLKNWAYDNVHRTHPEKKAVEQQLKKLCEEQGTWPQTVSWYLERDVALYRHISNKFNAEGETWAETTWLRLK</sequence>